<keyword evidence="1" id="KW-0677">Repeat</keyword>
<dbReference type="GO" id="GO:0005524">
    <property type="term" value="F:ATP binding"/>
    <property type="evidence" value="ECO:0007669"/>
    <property type="project" value="UniProtKB-UniRule"/>
</dbReference>
<dbReference type="PANTHER" id="PTHR13318">
    <property type="entry name" value="PARTNER OF PAIRED, ISOFORM B-RELATED"/>
    <property type="match status" value="1"/>
</dbReference>
<dbReference type="Proteomes" id="UP000009168">
    <property type="component" value="Unassembled WGS sequence"/>
</dbReference>
<dbReference type="Gene3D" id="1.10.510.10">
    <property type="entry name" value="Transferase(Phosphotransferase) domain 1"/>
    <property type="match status" value="1"/>
</dbReference>
<evidence type="ECO:0000256" key="3">
    <source>
        <dbReference type="ARBA" id="ARBA00022840"/>
    </source>
</evidence>
<accession>Q232V6</accession>
<feature type="compositionally biased region" description="Low complexity" evidence="5">
    <location>
        <begin position="393"/>
        <end position="409"/>
    </location>
</feature>
<feature type="region of interest" description="Disordered" evidence="5">
    <location>
        <begin position="479"/>
        <end position="516"/>
    </location>
</feature>
<dbReference type="InterPro" id="IPR008271">
    <property type="entry name" value="Ser/Thr_kinase_AS"/>
</dbReference>
<dbReference type="RefSeq" id="XP_001011969.2">
    <property type="nucleotide sequence ID" value="XM_001011969.2"/>
</dbReference>
<dbReference type="OrthoDB" id="27842at2759"/>
<dbReference type="InterPro" id="IPR000719">
    <property type="entry name" value="Prot_kinase_dom"/>
</dbReference>
<dbReference type="Gene3D" id="2.20.110.10">
    <property type="entry name" value="Histone H3 K4-specific methyltransferase SET7/9 N-terminal domain"/>
    <property type="match status" value="1"/>
</dbReference>
<dbReference type="PROSITE" id="PS00107">
    <property type="entry name" value="PROTEIN_KINASE_ATP"/>
    <property type="match status" value="1"/>
</dbReference>
<keyword evidence="2 4" id="KW-0547">Nucleotide-binding</keyword>
<dbReference type="InterPro" id="IPR011009">
    <property type="entry name" value="Kinase-like_dom_sf"/>
</dbReference>
<dbReference type="SMART" id="SM00698">
    <property type="entry name" value="MORN"/>
    <property type="match status" value="2"/>
</dbReference>
<feature type="region of interest" description="Disordered" evidence="5">
    <location>
        <begin position="1"/>
        <end position="26"/>
    </location>
</feature>
<evidence type="ECO:0000256" key="1">
    <source>
        <dbReference type="ARBA" id="ARBA00022737"/>
    </source>
</evidence>
<dbReference type="Pfam" id="PF00069">
    <property type="entry name" value="Pkinase"/>
    <property type="match status" value="1"/>
</dbReference>
<dbReference type="InParanoid" id="Q232V6"/>
<dbReference type="EMBL" id="GG662770">
    <property type="protein sequence ID" value="EAR91724.2"/>
    <property type="molecule type" value="Genomic_DNA"/>
</dbReference>
<keyword evidence="7" id="KW-0418">Kinase</keyword>
<dbReference type="GO" id="GO:0019005">
    <property type="term" value="C:SCF ubiquitin ligase complex"/>
    <property type="evidence" value="ECO:0007669"/>
    <property type="project" value="TreeGrafter"/>
</dbReference>
<dbReference type="eggNOG" id="ENOG502RT2W">
    <property type="taxonomic scope" value="Eukaryota"/>
</dbReference>
<dbReference type="GO" id="GO:0031146">
    <property type="term" value="P:SCF-dependent proteasomal ubiquitin-dependent protein catabolic process"/>
    <property type="evidence" value="ECO:0007669"/>
    <property type="project" value="TreeGrafter"/>
</dbReference>
<feature type="binding site" evidence="4">
    <location>
        <position position="639"/>
    </location>
    <ligand>
        <name>ATP</name>
        <dbReference type="ChEBI" id="CHEBI:30616"/>
    </ligand>
</feature>
<dbReference type="SUPFAM" id="SSF52047">
    <property type="entry name" value="RNI-like"/>
    <property type="match status" value="2"/>
</dbReference>
<evidence type="ECO:0000259" key="6">
    <source>
        <dbReference type="PROSITE" id="PS50011"/>
    </source>
</evidence>
<keyword evidence="7" id="KW-0808">Transferase</keyword>
<feature type="region of interest" description="Disordered" evidence="5">
    <location>
        <begin position="388"/>
        <end position="409"/>
    </location>
</feature>
<feature type="domain" description="Protein kinase" evidence="6">
    <location>
        <begin position="611"/>
        <end position="913"/>
    </location>
</feature>
<evidence type="ECO:0000313" key="8">
    <source>
        <dbReference type="Proteomes" id="UP000009168"/>
    </source>
</evidence>
<feature type="compositionally biased region" description="Basic and acidic residues" evidence="5">
    <location>
        <begin position="485"/>
        <end position="505"/>
    </location>
</feature>
<proteinExistence type="predicted"/>
<dbReference type="SUPFAM" id="SSF56112">
    <property type="entry name" value="Protein kinase-like (PK-like)"/>
    <property type="match status" value="1"/>
</dbReference>
<feature type="compositionally biased region" description="Polar residues" evidence="5">
    <location>
        <begin position="506"/>
        <end position="516"/>
    </location>
</feature>
<dbReference type="Gene3D" id="3.80.10.10">
    <property type="entry name" value="Ribonuclease Inhibitor"/>
    <property type="match status" value="5"/>
</dbReference>
<name>Q232V6_TETTS</name>
<dbReference type="Pfam" id="PF02493">
    <property type="entry name" value="MORN"/>
    <property type="match status" value="2"/>
</dbReference>
<dbReference type="InterPro" id="IPR032675">
    <property type="entry name" value="LRR_dom_sf"/>
</dbReference>
<gene>
    <name evidence="7" type="ORF">TTHERM_00396960</name>
</gene>
<sequence length="2517" mass="291446">MNNIPADRCEQKSLDEQGKSDIDEENNQKNLYNQISGLEAQFLQYDRNDNFNERYEEEEKTITNNNEFSNTYQLETKKDETIDSNSIIDGSSNTSSSQIWNGSRVQDGLEQIYTNKKMMKRDSLKQQVLNNQHQFSRRQSFNPHQSMLNYSQFCPKRSSLLGNSFPLQITSQEQFSSQFSNQKTMQTQSRTNLQINGVKNHKFEEQNQAISSISTSIQNFQNLESSVSLSRSKKVIKISKDKIEARVKQQLLQAQTLGSISSTNSFDDSPITRINKGSTKLHLIQNHQQQKGTFKSQQLLFLPLSNINDPKRISICLHEDMAEEYNKFMMMNNPNQPSQISQIKSKNQNTLSEASICGNTVFEENEDVLSGVINSSDQEQTQYTITENNITEQSDSSNSSSQINTPSPIEIKTTKQRVHQFYTEQCLDKAQRKKQITNQHGSSFKNKYMSKTIPSIDDYEENEEEIKFNETVLLKTEKQIINPSDKSDKKEKKSNETKRISKDEYSSNQTNKKQFIQDQTEYMYRSNNKIEKPEPNKNHSNQAAAKQIDSRINTKNHNSNVKVVENHNGYGFNPNQKVNIEDYNIGLVYGGDLKRQENKEKICNILLSKQYSDLLEIGSGSYGLVLRATTPEGYIRALKIHYGITQDESAFLDRLNTLTANSIMAYNTFKFRDTVSKKQIEVIEMELADGSLKNQVYADESEISDEKYRQICIQLIVNVLSMHNMCVVHRDLKLDNILVSNGNYFLADFGISEEIGSHQLTQNFIPGTDCFSIKQNIAGTQLYFSPIIRDAHSAQPKKYIIEHDPFKSDLYTVGLILLEIELVRQKYQRHQIQQILRDKHQAYKYALKMNINKYLIKDNYYILKNRLYKPINILAELLQIEEINRISSIKLCLICQLDKIILSNIIVPHHKIFPPIIELKQDNTCIINYTIKLLIYEGSYIKMEDGRILRHGEGSLYKLIEGEREVIKALVYEGQWDNDLPHGYGVFYFFQNDWVYEGQFRNGQFFGEGSIKFIDWVVYKGTWYNFLLEDFLIPVIPTDSDLFLQKDQKNVEVLINTHDREGYMKSTGLNEVELQFEINTFRFYSSNFIEFKQYLKDKQRVKILLTSKKSKHDFQQSSRQQLVLLAVNRRKKRIFEVYIKYFKHELILDAVILEQLIQLLNQPSQLGKNSSDFCNESSNKLNIQKQQIQETSLMVSENNLSESDRLSSFQSSLSSNYNSSNQVCSIDDSDSIIYLNFDLFSKESAVYFFDKISNKNDPSLSIFKLEYMKNIGVSAQIEEESLIKFLLSKQVQNLKELDLSSSKDISSSIFVALDHNIESLKMLNLKYEALSQQTFCSLFKYPFLKQIVILDFSYSEFDDKCMLELVSCPYLNNIQILIFCFCRNLTHKGLEIFLQKSSHENFPQLTQLDFEGILSKGYHNMKNDKILTKISSQGNIQNINYENIHQTEQEMLLAFDRKHHLYSNNSNLTILDQKLVQQSAGSAVSIDCINSSVRSLNKEQQNNLIKQNAYFHYFPYTTDNILKQLEYIQKYNILRKNLVELNQSDAHSSLTSCGNLTSAIQISNCDETNNQQPQQHETIKQQISDQNIKSQQLIKATIQSNQNISFNTQHQAFHSSISNLSLTNLNNCSSPHSNKNININQKVQSKQSQSSSFFNWVNKLTDKNLQAFEKFSKQTKLFGIQILSFRATNIDDTVLKNLAKNSSFIYLKFLDISQCQQILSEGFESLIQSNYLKNLIKIDISQTNIISITSKKPQQVFLQSLNLVECPNLSPQSVFNYLSNIQNQQNIRQLYIDSDIFFVAQIKQCLLECQKLQNIHIFVSSNKVDFFIQNPLTLHLLIEKKGYKLNFYSSKLYIQSLFELVKSQVIQCIQIKKEQLNQIFINGTSYVDLSRFDHQSTPDYEQDTIQINRAQMLDIPSKNISFEQLNDENIIEDLRKLFNSRNFLLIKQLDISRLKVNSYAGQLLAGSRYTRSLTYIDLSYSTIIDEDLDKLSKSKYLPQLQVIKLNCCKDITEKGINYLLNTQNSLENLKTIEVKQRLLNIYLLYSQNSEKIQIIADQILFKYELNQLRNHNNHHKVFQFAKYWTKIFRDNMQNINSIEILGFDENIIDYFLTHITSRNRVKKVIIDFSKKNQKIQSQSQIQNINQFQRINHIFSKLPDLQELRLDFSGWSDMTDLSIKEFCESIVGLQNLKVIDINLSEWAKENEQITDLSCMFLGEIFQKIQKINVVSLDLSNWGDGNCKITDKSIVYLQKGILCTKDYLTYLSLNLNSWGSQMTNTSLINLHDLVRELNLLSFLKLGLQEWGKDNSSINDDGIESLAIAIGNSRFLNQLEINLAYAATLNSGIGDVSVQNLAKSLMNINSLSSLKINLGWWMVEMNLFGFSTDVSDECIKDLAIAIGKLKSLTELDLNFDRWGYKNKFIKDESIINLAENIENLYALNSLSLNFDWWGLGNEKITDKSLVQLANKVTKLSKLTTLRLFLSLDRWKKIEEKHIECFKEKIMTLKTFNKNITIDIK</sequence>
<dbReference type="PROSITE" id="PS00108">
    <property type="entry name" value="PROTEIN_KINASE_ST"/>
    <property type="match status" value="1"/>
</dbReference>
<evidence type="ECO:0000313" key="7">
    <source>
        <dbReference type="EMBL" id="EAR91724.2"/>
    </source>
</evidence>
<dbReference type="GeneID" id="7829695"/>
<dbReference type="HOGENOM" id="CLU_228627_0_0_1"/>
<dbReference type="PROSITE" id="PS50011">
    <property type="entry name" value="PROTEIN_KINASE_DOM"/>
    <property type="match status" value="1"/>
</dbReference>
<organism evidence="7 8">
    <name type="scientific">Tetrahymena thermophila (strain SB210)</name>
    <dbReference type="NCBI Taxonomy" id="312017"/>
    <lineage>
        <taxon>Eukaryota</taxon>
        <taxon>Sar</taxon>
        <taxon>Alveolata</taxon>
        <taxon>Ciliophora</taxon>
        <taxon>Intramacronucleata</taxon>
        <taxon>Oligohymenophorea</taxon>
        <taxon>Hymenostomatida</taxon>
        <taxon>Tetrahymenina</taxon>
        <taxon>Tetrahymenidae</taxon>
        <taxon>Tetrahymena</taxon>
    </lineage>
</organism>
<dbReference type="SUPFAM" id="SSF82185">
    <property type="entry name" value="Histone H3 K4-specific methyltransferase SET7/9 N-terminal domain"/>
    <property type="match status" value="1"/>
</dbReference>
<feature type="compositionally biased region" description="Basic and acidic residues" evidence="5">
    <location>
        <begin position="7"/>
        <end position="21"/>
    </location>
</feature>
<evidence type="ECO:0000256" key="4">
    <source>
        <dbReference type="PROSITE-ProRule" id="PRU10141"/>
    </source>
</evidence>
<keyword evidence="3 4" id="KW-0067">ATP-binding</keyword>
<evidence type="ECO:0000256" key="2">
    <source>
        <dbReference type="ARBA" id="ARBA00022741"/>
    </source>
</evidence>
<reference evidence="8" key="1">
    <citation type="journal article" date="2006" name="PLoS Biol.">
        <title>Macronuclear genome sequence of the ciliate Tetrahymena thermophila, a model eukaryote.</title>
        <authorList>
            <person name="Eisen J.A."/>
            <person name="Coyne R.S."/>
            <person name="Wu M."/>
            <person name="Wu D."/>
            <person name="Thiagarajan M."/>
            <person name="Wortman J.R."/>
            <person name="Badger J.H."/>
            <person name="Ren Q."/>
            <person name="Amedeo P."/>
            <person name="Jones K.M."/>
            <person name="Tallon L.J."/>
            <person name="Delcher A.L."/>
            <person name="Salzberg S.L."/>
            <person name="Silva J.C."/>
            <person name="Haas B.J."/>
            <person name="Majoros W.H."/>
            <person name="Farzad M."/>
            <person name="Carlton J.M."/>
            <person name="Smith R.K. Jr."/>
            <person name="Garg J."/>
            <person name="Pearlman R.E."/>
            <person name="Karrer K.M."/>
            <person name="Sun L."/>
            <person name="Manning G."/>
            <person name="Elde N.C."/>
            <person name="Turkewitz A.P."/>
            <person name="Asai D.J."/>
            <person name="Wilkes D.E."/>
            <person name="Wang Y."/>
            <person name="Cai H."/>
            <person name="Collins K."/>
            <person name="Stewart B.A."/>
            <person name="Lee S.R."/>
            <person name="Wilamowska K."/>
            <person name="Weinberg Z."/>
            <person name="Ruzzo W.L."/>
            <person name="Wloga D."/>
            <person name="Gaertig J."/>
            <person name="Frankel J."/>
            <person name="Tsao C.-C."/>
            <person name="Gorovsky M.A."/>
            <person name="Keeling P.J."/>
            <person name="Waller R.F."/>
            <person name="Patron N.J."/>
            <person name="Cherry J.M."/>
            <person name="Stover N.A."/>
            <person name="Krieger C.J."/>
            <person name="del Toro C."/>
            <person name="Ryder H.F."/>
            <person name="Williamson S.C."/>
            <person name="Barbeau R.A."/>
            <person name="Hamilton E.P."/>
            <person name="Orias E."/>
        </authorList>
    </citation>
    <scope>NUCLEOTIDE SEQUENCE [LARGE SCALE GENOMIC DNA]</scope>
    <source>
        <strain evidence="8">SB210</strain>
    </source>
</reference>
<dbReference type="InterPro" id="IPR006553">
    <property type="entry name" value="Leu-rich_rpt_Cys-con_subtyp"/>
</dbReference>
<dbReference type="InterPro" id="IPR017441">
    <property type="entry name" value="Protein_kinase_ATP_BS"/>
</dbReference>
<dbReference type="KEGG" id="tet:TTHERM_00396960"/>
<dbReference type="InterPro" id="IPR003409">
    <property type="entry name" value="MORN"/>
</dbReference>
<dbReference type="SMART" id="SM00220">
    <property type="entry name" value="S_TKc"/>
    <property type="match status" value="1"/>
</dbReference>
<dbReference type="GO" id="GO:0004672">
    <property type="term" value="F:protein kinase activity"/>
    <property type="evidence" value="ECO:0007669"/>
    <property type="project" value="InterPro"/>
</dbReference>
<dbReference type="SMART" id="SM00367">
    <property type="entry name" value="LRR_CC"/>
    <property type="match status" value="6"/>
</dbReference>
<evidence type="ECO:0000256" key="5">
    <source>
        <dbReference type="SAM" id="MobiDB-lite"/>
    </source>
</evidence>
<keyword evidence="8" id="KW-1185">Reference proteome</keyword>
<protein>
    <submittedName>
        <fullName evidence="7">Kinase domain protein</fullName>
    </submittedName>
</protein>